<accession>A0A061SNC4</accession>
<name>A0A061SNC4_9CHLO</name>
<protein>
    <submittedName>
        <fullName evidence="1">Calcineurin-like metallo-phosphoesterase superfamily protein isoform 1</fullName>
    </submittedName>
</protein>
<proteinExistence type="predicted"/>
<dbReference type="AlphaFoldDB" id="A0A061SNC4"/>
<gene>
    <name evidence="1" type="ORF">TSPGSL018_682</name>
</gene>
<dbReference type="PANTHER" id="PTHR34211">
    <property type="entry name" value="CALCINEURIN-LIKE METALLO-PHOSPHOESTERASE SUPERFAMILY PROTEIN"/>
    <property type="match status" value="1"/>
</dbReference>
<evidence type="ECO:0000313" key="1">
    <source>
        <dbReference type="EMBL" id="JAC84564.1"/>
    </source>
</evidence>
<organism evidence="1">
    <name type="scientific">Tetraselmis sp. GSL018</name>
    <dbReference type="NCBI Taxonomy" id="582737"/>
    <lineage>
        <taxon>Eukaryota</taxon>
        <taxon>Viridiplantae</taxon>
        <taxon>Chlorophyta</taxon>
        <taxon>core chlorophytes</taxon>
        <taxon>Chlorodendrophyceae</taxon>
        <taxon>Chlorodendrales</taxon>
        <taxon>Chlorodendraceae</taxon>
        <taxon>Tetraselmis</taxon>
    </lineage>
</organism>
<dbReference type="SUPFAM" id="SSF56300">
    <property type="entry name" value="Metallo-dependent phosphatases"/>
    <property type="match status" value="1"/>
</dbReference>
<dbReference type="InterPro" id="IPR029052">
    <property type="entry name" value="Metallo-depent_PP-like"/>
</dbReference>
<dbReference type="PANTHER" id="PTHR34211:SF3">
    <property type="entry name" value="CALCINEURIN-LIKE METALLO-PHOSPHOESTERASE SUPERFAMILY PROTEIN"/>
    <property type="match status" value="1"/>
</dbReference>
<dbReference type="EMBL" id="GBEZ01000314">
    <property type="protein sequence ID" value="JAC84564.1"/>
    <property type="molecule type" value="Transcribed_RNA"/>
</dbReference>
<sequence length="198" mass="22021">MASPELHVPIDGGEGGVTLQRGSLMVIGGDLAYPNPSDYTYENRLFRPFEDALPPPRHYHPGRVVDDLPPEHPAFGLCDCDHGFGEGLDEGGTPSTPSRAVGGASWSCRALRKYEGPQCFAIPGNHDWIDGLETFMRHFVCKGWLGGWMLPQEKSYFALRLPRGWWLFGLDLGLVNDIDIFQYRYFAHLASSRLGPTT</sequence>
<reference evidence="1" key="1">
    <citation type="submission" date="2014-05" db="EMBL/GenBank/DDBJ databases">
        <title>The transcriptome of the halophilic microalga Tetraselmis sp. GSL018 isolated from the Great Salt Lake, Utah.</title>
        <authorList>
            <person name="Jinkerson R.E."/>
            <person name="D'Adamo S."/>
            <person name="Posewitz M.C."/>
        </authorList>
    </citation>
    <scope>NUCLEOTIDE SEQUENCE</scope>
    <source>
        <strain evidence="1">GSL018</strain>
    </source>
</reference>